<dbReference type="Gene3D" id="3.20.70.20">
    <property type="match status" value="1"/>
</dbReference>
<dbReference type="Pfam" id="PF13597">
    <property type="entry name" value="NRDD"/>
    <property type="match status" value="1"/>
</dbReference>
<dbReference type="GO" id="GO:0004748">
    <property type="term" value="F:ribonucleoside-diphosphate reductase activity, thioredoxin disulfide as acceptor"/>
    <property type="evidence" value="ECO:0007669"/>
    <property type="project" value="TreeGrafter"/>
</dbReference>
<comment type="caution">
    <text evidence="5">The sequence shown here is derived from an EMBL/GenBank/DDBJ whole genome shotgun (WGS) entry which is preliminary data.</text>
</comment>
<keyword evidence="2 3" id="KW-0067">ATP-binding</keyword>
<dbReference type="Pfam" id="PF03477">
    <property type="entry name" value="ATP-cone"/>
    <property type="match status" value="1"/>
</dbReference>
<dbReference type="NCBIfam" id="NF005497">
    <property type="entry name" value="PRK07111.1"/>
    <property type="match status" value="1"/>
</dbReference>
<dbReference type="SUPFAM" id="SSF51998">
    <property type="entry name" value="PFL-like glycyl radical enzymes"/>
    <property type="match status" value="1"/>
</dbReference>
<dbReference type="Proteomes" id="UP000411588">
    <property type="component" value="Unassembled WGS sequence"/>
</dbReference>
<dbReference type="RefSeq" id="WP_009901581.1">
    <property type="nucleotide sequence ID" value="NZ_BIQW01000081.1"/>
</dbReference>
<dbReference type="EC" id="1.17.4.2" evidence="5"/>
<accession>A0AB74QK05</accession>
<keyword evidence="5" id="KW-0560">Oxidoreductase</keyword>
<evidence type="ECO:0000256" key="1">
    <source>
        <dbReference type="ARBA" id="ARBA00022741"/>
    </source>
</evidence>
<dbReference type="PANTHER" id="PTHR21075">
    <property type="entry name" value="ANAEROBIC RIBONUCLEOSIDE-TRIPHOSPHATE REDUCTASE"/>
    <property type="match status" value="1"/>
</dbReference>
<gene>
    <name evidence="5" type="primary">nrdD</name>
    <name evidence="5" type="ORF">SAMEA1402399_04214</name>
</gene>
<dbReference type="PANTHER" id="PTHR21075:SF0">
    <property type="entry name" value="ANAEROBIC RIBONUCLEOSIDE-TRIPHOSPHATE REDUCTASE"/>
    <property type="match status" value="1"/>
</dbReference>
<reference evidence="5 6" key="1">
    <citation type="submission" date="2019-02" db="EMBL/GenBank/DDBJ databases">
        <authorList>
            <consortium name="Pathogen Informatics"/>
        </authorList>
    </citation>
    <scope>NUCLEOTIDE SEQUENCE [LARGE SCALE GENOMIC DNA]</scope>
    <source>
        <strain evidence="6">clo34</strain>
    </source>
</reference>
<evidence type="ECO:0000313" key="6">
    <source>
        <dbReference type="Proteomes" id="UP000411588"/>
    </source>
</evidence>
<keyword evidence="1 3" id="KW-0547">Nucleotide-binding</keyword>
<organism evidence="5 6">
    <name type="scientific">Clostridioides difficile</name>
    <name type="common">Peptoclostridium difficile</name>
    <dbReference type="NCBI Taxonomy" id="1496"/>
    <lineage>
        <taxon>Bacteria</taxon>
        <taxon>Bacillati</taxon>
        <taxon>Bacillota</taxon>
        <taxon>Clostridia</taxon>
        <taxon>Peptostreptococcales</taxon>
        <taxon>Peptostreptococcaceae</taxon>
        <taxon>Clostridioides</taxon>
    </lineage>
</organism>
<name>A0AB74QK05_CLODI</name>
<feature type="domain" description="ATP-cone" evidence="4">
    <location>
        <begin position="3"/>
        <end position="100"/>
    </location>
</feature>
<dbReference type="GO" id="GO:0009265">
    <property type="term" value="P:2'-deoxyribonucleotide biosynthetic process"/>
    <property type="evidence" value="ECO:0007669"/>
    <property type="project" value="TreeGrafter"/>
</dbReference>
<dbReference type="InterPro" id="IPR012833">
    <property type="entry name" value="NrdD"/>
</dbReference>
<dbReference type="InterPro" id="IPR005144">
    <property type="entry name" value="ATP-cone_dom"/>
</dbReference>
<evidence type="ECO:0000256" key="3">
    <source>
        <dbReference type="PROSITE-ProRule" id="PRU00492"/>
    </source>
</evidence>
<dbReference type="GO" id="GO:0006260">
    <property type="term" value="P:DNA replication"/>
    <property type="evidence" value="ECO:0007669"/>
    <property type="project" value="InterPro"/>
</dbReference>
<proteinExistence type="predicted"/>
<dbReference type="GO" id="GO:0008998">
    <property type="term" value="F:ribonucleoside-triphosphate reductase (thioredoxin) activity"/>
    <property type="evidence" value="ECO:0007669"/>
    <property type="project" value="UniProtKB-EC"/>
</dbReference>
<dbReference type="PROSITE" id="PS51161">
    <property type="entry name" value="ATP_CONE"/>
    <property type="match status" value="1"/>
</dbReference>
<evidence type="ECO:0000313" key="5">
    <source>
        <dbReference type="EMBL" id="VFD36800.1"/>
    </source>
</evidence>
<dbReference type="GO" id="GO:0005524">
    <property type="term" value="F:ATP binding"/>
    <property type="evidence" value="ECO:0007669"/>
    <property type="project" value="UniProtKB-UniRule"/>
</dbReference>
<evidence type="ECO:0000259" key="4">
    <source>
        <dbReference type="PROSITE" id="PS51161"/>
    </source>
</evidence>
<sequence>MVEFVKKRDGRVIPFNEDRITRAIFLAATNVAEREGIVPDYKLSEQLTQEVIKFLNHKYSESVPSVEDIQDSVVKVLIETGHAKTSEEYIIYRTERSRIRNSKTRLMKAIEEITFEDAEDADIKRENANINGNTAMGTMLQYGSTVSKEFCKTHILKPEHSFAHDNGDIHIHDMDFLNMGTLTCCQIDVKKLFNGGFSTGHGFLREPQDIISYGALAAIAIQSNQNDQHGGQSIPFFDYGLAEGVYKTFKKFYIGNLAKALKLFKGIENNDVIKNIVYNTEKETNQKVGLKRDELYLNLEKKKLIQTFDIDDELVNKMQNFAFEESYRETDKKTYQSMEAFIHNLNTMHSRAGAQVPFSSVNFGTDTSEEGRMVTKNLLLSQERGLGNGETPIFPILIFKVKEGINLNPEDPNYDLFKLSCRVSAKRLFPNFSFLDAPFNAKYYKKGEPDTEATYMGCRTRVLSNVCGSETVSGRGNISFTTVNLPRLGIKHGIINNEKANLDGFFEELDEKINLVIEQLLERLEVQGNKKMKNFPFLMGQGVWKGSDDLGPEDTLKEVIKQGTLTIGFIGLAECLIALIGKHHGESKEAQELGLKIVSHMRHKMDEATDKYKLNFSLMGTPAEGLSGRFTKIDKKVYGEIKGITDKEYYTNSFHVPVYYNISAYDKIEIEAPYHELTNAGHITYVELDGDPSDNLEAFETVIKAMKDLGIGYGSINHPVDRDPICGFSGVITSNICPVCGRNEDESDIKFERIRRITGYLVGTVDRFNNAKKAEVRDRVKHR</sequence>
<dbReference type="NCBIfam" id="TIGR02487">
    <property type="entry name" value="NrdD"/>
    <property type="match status" value="1"/>
</dbReference>
<dbReference type="EMBL" id="CAADAN010000039">
    <property type="protein sequence ID" value="VFD36800.1"/>
    <property type="molecule type" value="Genomic_DNA"/>
</dbReference>
<evidence type="ECO:0000256" key="2">
    <source>
        <dbReference type="ARBA" id="ARBA00022840"/>
    </source>
</evidence>
<dbReference type="GO" id="GO:0031250">
    <property type="term" value="C:anaerobic ribonucleoside-triphosphate reductase complex"/>
    <property type="evidence" value="ECO:0007669"/>
    <property type="project" value="TreeGrafter"/>
</dbReference>
<dbReference type="CDD" id="cd01675">
    <property type="entry name" value="RNR_III"/>
    <property type="match status" value="1"/>
</dbReference>
<dbReference type="AlphaFoldDB" id="A0AB74QK05"/>
<protein>
    <submittedName>
        <fullName evidence="5">Anaerobic ribonucleoside triphosphate reductase</fullName>
        <ecNumber evidence="5">1.17.4.2</ecNumber>
    </submittedName>
</protein>